<dbReference type="STRING" id="2340.JV46_21120"/>
<proteinExistence type="predicted"/>
<evidence type="ECO:0000313" key="3">
    <source>
        <dbReference type="Proteomes" id="UP000030856"/>
    </source>
</evidence>
<gene>
    <name evidence="2" type="primary">comEA</name>
    <name evidence="2" type="ORF">JV46_21120</name>
</gene>
<feature type="signal peptide" evidence="1">
    <location>
        <begin position="1"/>
        <end position="23"/>
    </location>
</feature>
<dbReference type="PANTHER" id="PTHR21180">
    <property type="entry name" value="ENDONUCLEASE/EXONUCLEASE/PHOSPHATASE FAMILY DOMAIN-CONTAINING PROTEIN 1"/>
    <property type="match status" value="1"/>
</dbReference>
<dbReference type="Gene3D" id="1.10.150.280">
    <property type="entry name" value="AF1531-like domain"/>
    <property type="match status" value="1"/>
</dbReference>
<evidence type="ECO:0000256" key="1">
    <source>
        <dbReference type="SAM" id="SignalP"/>
    </source>
</evidence>
<protein>
    <submittedName>
        <fullName evidence="2">Competence protein ComEA</fullName>
    </submittedName>
</protein>
<dbReference type="InterPro" id="IPR010994">
    <property type="entry name" value="RuvA_2-like"/>
</dbReference>
<name>A0A0B0HEZ6_SOVGS</name>
<dbReference type="NCBIfam" id="TIGR00426">
    <property type="entry name" value="competence protein ComEA helix-hairpin-helix repeat region"/>
    <property type="match status" value="1"/>
</dbReference>
<dbReference type="InterPro" id="IPR051675">
    <property type="entry name" value="Endo/Exo/Phosphatase_dom_1"/>
</dbReference>
<sequence>MKKKILAALVASIFTVASTGIFAGSVNLNTADAKTLADNLDGVGMSKANAIVAYRTEHGPFKTVEDVQNVKGIGTGTFESIKSDLNIKEK</sequence>
<dbReference type="EMBL" id="JRAA01000001">
    <property type="protein sequence ID" value="KHF26031.1"/>
    <property type="molecule type" value="Genomic_DNA"/>
</dbReference>
<dbReference type="Proteomes" id="UP000030856">
    <property type="component" value="Unassembled WGS sequence"/>
</dbReference>
<keyword evidence="1" id="KW-0732">Signal</keyword>
<dbReference type="AlphaFoldDB" id="A0A0B0HEZ6"/>
<accession>A0A0B0HEZ6</accession>
<comment type="caution">
    <text evidence="2">The sequence shown here is derived from an EMBL/GenBank/DDBJ whole genome shotgun (WGS) entry which is preliminary data.</text>
</comment>
<dbReference type="InterPro" id="IPR004509">
    <property type="entry name" value="Competence_ComEA_HhH"/>
</dbReference>
<dbReference type="OrthoDB" id="7510573at2"/>
<evidence type="ECO:0000313" key="2">
    <source>
        <dbReference type="EMBL" id="KHF26031.1"/>
    </source>
</evidence>
<dbReference type="GeneID" id="86992726"/>
<feature type="chain" id="PRO_5002073927" evidence="1">
    <location>
        <begin position="24"/>
        <end position="90"/>
    </location>
</feature>
<keyword evidence="3" id="KW-1185">Reference proteome</keyword>
<dbReference type="GO" id="GO:0015627">
    <property type="term" value="C:type II protein secretion system complex"/>
    <property type="evidence" value="ECO:0007669"/>
    <property type="project" value="TreeGrafter"/>
</dbReference>
<dbReference type="eggNOG" id="COG1555">
    <property type="taxonomic scope" value="Bacteria"/>
</dbReference>
<dbReference type="PANTHER" id="PTHR21180:SF32">
    <property type="entry name" value="ENDONUCLEASE_EXONUCLEASE_PHOSPHATASE FAMILY DOMAIN-CONTAINING PROTEIN 1"/>
    <property type="match status" value="1"/>
</dbReference>
<reference evidence="2 3" key="1">
    <citation type="journal article" date="2014" name="BMC Genomics">
        <title>The genome of the intracellular bacterium of the coastal bivalve, Solemya velum: a blueprint for thriving in and out of symbiosis.</title>
        <authorList>
            <person name="Dmytrenko O."/>
            <person name="Russell S.L."/>
            <person name="Loo W.T."/>
            <person name="Fontanez K.M."/>
            <person name="Liao L."/>
            <person name="Roeselers G."/>
            <person name="Sharma R."/>
            <person name="Stewart F.J."/>
            <person name="Newton I.L."/>
            <person name="Woyke T."/>
            <person name="Wu D."/>
            <person name="Lang J.M."/>
            <person name="Eisen J.A."/>
            <person name="Cavanaugh C.M."/>
        </authorList>
    </citation>
    <scope>NUCLEOTIDE SEQUENCE [LARGE SCALE GENOMIC DNA]</scope>
    <source>
        <strain evidence="2 3">WH</strain>
    </source>
</reference>
<dbReference type="Pfam" id="PF12836">
    <property type="entry name" value="HHH_3"/>
    <property type="match status" value="1"/>
</dbReference>
<dbReference type="SUPFAM" id="SSF47781">
    <property type="entry name" value="RuvA domain 2-like"/>
    <property type="match status" value="1"/>
</dbReference>
<dbReference type="GO" id="GO:0015628">
    <property type="term" value="P:protein secretion by the type II secretion system"/>
    <property type="evidence" value="ECO:0007669"/>
    <property type="project" value="TreeGrafter"/>
</dbReference>
<dbReference type="RefSeq" id="WP_043115746.1">
    <property type="nucleotide sequence ID" value="NZ_JRAA01000001.1"/>
</dbReference>
<organism evidence="2 3">
    <name type="scientific">Solemya velum gill symbiont</name>
    <dbReference type="NCBI Taxonomy" id="2340"/>
    <lineage>
        <taxon>Bacteria</taxon>
        <taxon>Pseudomonadati</taxon>
        <taxon>Pseudomonadota</taxon>
        <taxon>Gammaproteobacteria</taxon>
        <taxon>sulfur-oxidizing symbionts</taxon>
    </lineage>
</organism>